<protein>
    <submittedName>
        <fullName evidence="1">Uncharacterized protein</fullName>
    </submittedName>
</protein>
<organism evidence="1">
    <name type="scientific">marine metagenome</name>
    <dbReference type="NCBI Taxonomy" id="408172"/>
    <lineage>
        <taxon>unclassified sequences</taxon>
        <taxon>metagenomes</taxon>
        <taxon>ecological metagenomes</taxon>
    </lineage>
</organism>
<sequence length="45" mass="5616">MYQHLQELRNLQKLLEHQVFWKKTTKKNKKKQRTVMKTLINHVLL</sequence>
<accession>A0A381UX71</accession>
<dbReference type="AlphaFoldDB" id="A0A381UX71"/>
<proteinExistence type="predicted"/>
<gene>
    <name evidence="1" type="ORF">METZ01_LOCUS85398</name>
</gene>
<dbReference type="EMBL" id="UINC01007300">
    <property type="protein sequence ID" value="SVA32544.1"/>
    <property type="molecule type" value="Genomic_DNA"/>
</dbReference>
<feature type="non-terminal residue" evidence="1">
    <location>
        <position position="45"/>
    </location>
</feature>
<evidence type="ECO:0000313" key="1">
    <source>
        <dbReference type="EMBL" id="SVA32544.1"/>
    </source>
</evidence>
<name>A0A381UX71_9ZZZZ</name>
<reference evidence="1" key="1">
    <citation type="submission" date="2018-05" db="EMBL/GenBank/DDBJ databases">
        <authorList>
            <person name="Lanie J.A."/>
            <person name="Ng W.-L."/>
            <person name="Kazmierczak K.M."/>
            <person name="Andrzejewski T.M."/>
            <person name="Davidsen T.M."/>
            <person name="Wayne K.J."/>
            <person name="Tettelin H."/>
            <person name="Glass J.I."/>
            <person name="Rusch D."/>
            <person name="Podicherti R."/>
            <person name="Tsui H.-C.T."/>
            <person name="Winkler M.E."/>
        </authorList>
    </citation>
    <scope>NUCLEOTIDE SEQUENCE</scope>
</reference>